<gene>
    <name evidence="7" type="ORF">DVR12_20745</name>
</gene>
<feature type="transmembrane region" description="Helical" evidence="6">
    <location>
        <begin position="20"/>
        <end position="40"/>
    </location>
</feature>
<name>A0A3E1Y6G9_9BACT</name>
<evidence type="ECO:0000256" key="1">
    <source>
        <dbReference type="ARBA" id="ARBA00004651"/>
    </source>
</evidence>
<evidence type="ECO:0000256" key="6">
    <source>
        <dbReference type="SAM" id="Phobius"/>
    </source>
</evidence>
<feature type="transmembrane region" description="Helical" evidence="6">
    <location>
        <begin position="263"/>
        <end position="281"/>
    </location>
</feature>
<proteinExistence type="predicted"/>
<keyword evidence="8" id="KW-1185">Reference proteome</keyword>
<comment type="subcellular location">
    <subcellularLocation>
        <location evidence="1">Cell membrane</location>
        <topology evidence="1">Multi-pass membrane protein</topology>
    </subcellularLocation>
</comment>
<dbReference type="Proteomes" id="UP000260644">
    <property type="component" value="Unassembled WGS sequence"/>
</dbReference>
<keyword evidence="4 6" id="KW-1133">Transmembrane helix</keyword>
<evidence type="ECO:0000256" key="2">
    <source>
        <dbReference type="ARBA" id="ARBA00022475"/>
    </source>
</evidence>
<evidence type="ECO:0000256" key="5">
    <source>
        <dbReference type="ARBA" id="ARBA00023136"/>
    </source>
</evidence>
<comment type="caution">
    <text evidence="7">The sequence shown here is derived from an EMBL/GenBank/DDBJ whole genome shotgun (WGS) entry which is preliminary data.</text>
</comment>
<reference evidence="7 8" key="1">
    <citation type="submission" date="2018-07" db="EMBL/GenBank/DDBJ databases">
        <title>Chitinophaga K2CV101002-2 sp. nov., isolated from a monsoon evergreen broad-leaved forest soil.</title>
        <authorList>
            <person name="Lv Y."/>
        </authorList>
    </citation>
    <scope>NUCLEOTIDE SEQUENCE [LARGE SCALE GENOMIC DNA]</scope>
    <source>
        <strain evidence="7 8">GDMCC 1.1288</strain>
    </source>
</reference>
<dbReference type="AlphaFoldDB" id="A0A3E1Y6G9"/>
<keyword evidence="3 6" id="KW-0812">Transmembrane</keyword>
<dbReference type="RefSeq" id="WP_116977709.1">
    <property type="nucleotide sequence ID" value="NZ_QPMM01000011.1"/>
</dbReference>
<evidence type="ECO:0000256" key="4">
    <source>
        <dbReference type="ARBA" id="ARBA00022989"/>
    </source>
</evidence>
<evidence type="ECO:0000256" key="3">
    <source>
        <dbReference type="ARBA" id="ARBA00022692"/>
    </source>
</evidence>
<protein>
    <submittedName>
        <fullName evidence="7">UPF0104 family protein</fullName>
    </submittedName>
</protein>
<dbReference type="GO" id="GO:0005886">
    <property type="term" value="C:plasma membrane"/>
    <property type="evidence" value="ECO:0007669"/>
    <property type="project" value="UniProtKB-SubCell"/>
</dbReference>
<keyword evidence="2" id="KW-1003">Cell membrane</keyword>
<evidence type="ECO:0000313" key="7">
    <source>
        <dbReference type="EMBL" id="RFS20147.1"/>
    </source>
</evidence>
<dbReference type="EMBL" id="QPMM01000011">
    <property type="protein sequence ID" value="RFS20147.1"/>
    <property type="molecule type" value="Genomic_DNA"/>
</dbReference>
<feature type="transmembrane region" description="Helical" evidence="6">
    <location>
        <begin position="168"/>
        <end position="189"/>
    </location>
</feature>
<accession>A0A3E1Y6G9</accession>
<evidence type="ECO:0000313" key="8">
    <source>
        <dbReference type="Proteomes" id="UP000260644"/>
    </source>
</evidence>
<keyword evidence="5 6" id="KW-0472">Membrane</keyword>
<organism evidence="7 8">
    <name type="scientific">Chitinophaga silvatica</name>
    <dbReference type="NCBI Taxonomy" id="2282649"/>
    <lineage>
        <taxon>Bacteria</taxon>
        <taxon>Pseudomonadati</taxon>
        <taxon>Bacteroidota</taxon>
        <taxon>Chitinophagia</taxon>
        <taxon>Chitinophagales</taxon>
        <taxon>Chitinophagaceae</taxon>
        <taxon>Chitinophaga</taxon>
    </lineage>
</organism>
<feature type="transmembrane region" description="Helical" evidence="6">
    <location>
        <begin position="141"/>
        <end position="162"/>
    </location>
</feature>
<dbReference type="PANTHER" id="PTHR39087:SF2">
    <property type="entry name" value="UPF0104 MEMBRANE PROTEIN MJ1595"/>
    <property type="match status" value="1"/>
</dbReference>
<feature type="transmembrane region" description="Helical" evidence="6">
    <location>
        <begin position="288"/>
        <end position="308"/>
    </location>
</feature>
<dbReference type="OrthoDB" id="9814270at2"/>
<dbReference type="NCBIfam" id="TIGR00374">
    <property type="entry name" value="flippase-like domain"/>
    <property type="match status" value="1"/>
</dbReference>
<feature type="transmembrane region" description="Helical" evidence="6">
    <location>
        <begin position="98"/>
        <end position="120"/>
    </location>
</feature>
<dbReference type="PANTHER" id="PTHR39087">
    <property type="entry name" value="UPF0104 MEMBRANE PROTEIN MJ1595"/>
    <property type="match status" value="1"/>
</dbReference>
<dbReference type="Pfam" id="PF03706">
    <property type="entry name" value="LPG_synthase_TM"/>
    <property type="match status" value="1"/>
</dbReference>
<dbReference type="InterPro" id="IPR022791">
    <property type="entry name" value="L-PG_synthase/AglD"/>
</dbReference>
<feature type="transmembrane region" description="Helical" evidence="6">
    <location>
        <begin position="52"/>
        <end position="78"/>
    </location>
</feature>
<sequence length="341" mass="38635">MSTTPKNETGNQEEKINTSYWVWTAIFIVFALVLVIHYLPEIKKEFLLLKEVKVYWLILAICFQLLTYLFAAIVYQILLTAYKLDPFPTLWELSKAAIIALFFNQTVPSGGLSGNTYIFNFLQKFKLPVSDTITLIVTEMVCYYSAIEALIIPLFFSCLLFFKSPHLVKVTLAAGILIFIILSALILLAGKKKFLVSIFDRLKKIKFFKKKLSFDFSQGGQQEIKFLKEEPQKVIKAIVFQLLVLLADSATVFALFWGMGIEISPFVVILAFMSTRIIAILPITPGALVVYESSMVLFFTSLGAPVGTSIVVTLLYRLLSFWLPMPAGLILYRREIRTKKG</sequence>
<feature type="transmembrane region" description="Helical" evidence="6">
    <location>
        <begin position="234"/>
        <end position="257"/>
    </location>
</feature>